<dbReference type="AlphaFoldDB" id="A0A4D6H0V2"/>
<keyword evidence="7" id="KW-0456">Lyase</keyword>
<proteinExistence type="inferred from homology"/>
<keyword evidence="3" id="KW-0227">DNA damage</keyword>
<protein>
    <submittedName>
        <fullName evidence="9">SOS response-associated peptidase</fullName>
    </submittedName>
</protein>
<dbReference type="GO" id="GO:0006508">
    <property type="term" value="P:proteolysis"/>
    <property type="evidence" value="ECO:0007669"/>
    <property type="project" value="UniProtKB-KW"/>
</dbReference>
<dbReference type="PANTHER" id="PTHR13604">
    <property type="entry name" value="DC12-RELATED"/>
    <property type="match status" value="1"/>
</dbReference>
<evidence type="ECO:0000256" key="1">
    <source>
        <dbReference type="ARBA" id="ARBA00008136"/>
    </source>
</evidence>
<evidence type="ECO:0000256" key="8">
    <source>
        <dbReference type="SAM" id="MobiDB-lite"/>
    </source>
</evidence>
<dbReference type="OrthoDB" id="109020at2157"/>
<dbReference type="GO" id="GO:0106300">
    <property type="term" value="P:protein-DNA covalent cross-linking repair"/>
    <property type="evidence" value="ECO:0007669"/>
    <property type="project" value="InterPro"/>
</dbReference>
<dbReference type="InterPro" id="IPR036590">
    <property type="entry name" value="SRAP-like"/>
</dbReference>
<keyword evidence="4" id="KW-0378">Hydrolase</keyword>
<reference evidence="9 10" key="1">
    <citation type="journal article" date="2019" name="Nat. Commun.">
        <title>A new type of DNA phosphorothioation-based antiviral system in archaea.</title>
        <authorList>
            <person name="Xiong L."/>
            <person name="Liu S."/>
            <person name="Chen S."/>
            <person name="Xiao Y."/>
            <person name="Zhu B."/>
            <person name="Gao Y."/>
            <person name="Zhang Y."/>
            <person name="Chen B."/>
            <person name="Luo J."/>
            <person name="Deng Z."/>
            <person name="Chen X."/>
            <person name="Wang L."/>
            <person name="Chen S."/>
        </authorList>
    </citation>
    <scope>NUCLEOTIDE SEQUENCE [LARGE SCALE GENOMIC DNA]</scope>
    <source>
        <strain evidence="9 10">CGMCC 1.10331</strain>
    </source>
</reference>
<gene>
    <name evidence="9" type="ORF">DV707_06920</name>
</gene>
<evidence type="ECO:0000256" key="7">
    <source>
        <dbReference type="ARBA" id="ARBA00023239"/>
    </source>
</evidence>
<dbReference type="Proteomes" id="UP000296733">
    <property type="component" value="Chromosome"/>
</dbReference>
<sequence length="251" mass="27480">MCGRYTLFTPADELASRFDADFAEPPEPRYNCAPGQSLPVITNDDPDAFRRLKWGLIPSWADDESAGNDRINARAETLDEKPSFREAYERRRCLVPADGFYEWVRDGETKRPYRVAFEDDRPFAMAGLWERWEPTHTQTGLGDFGVGAGSEGASGNGDGTGSDSGDDSAAVESFAIVTTEPNDVVSDLHHRMAVVLDPDEESTWLHGDGGDVADLLDPHAGDDWRAYPVSTRVNSPANDAADLIEPVEAEG</sequence>
<evidence type="ECO:0000256" key="3">
    <source>
        <dbReference type="ARBA" id="ARBA00022763"/>
    </source>
</evidence>
<organism evidence="9 10">
    <name type="scientific">Halobellus limi</name>
    <dbReference type="NCBI Taxonomy" id="699433"/>
    <lineage>
        <taxon>Archaea</taxon>
        <taxon>Methanobacteriati</taxon>
        <taxon>Methanobacteriota</taxon>
        <taxon>Stenosarchaea group</taxon>
        <taxon>Halobacteria</taxon>
        <taxon>Halobacteriales</taxon>
        <taxon>Haloferacaceae</taxon>
        <taxon>Halobellus</taxon>
    </lineage>
</organism>
<evidence type="ECO:0000256" key="2">
    <source>
        <dbReference type="ARBA" id="ARBA00022670"/>
    </source>
</evidence>
<accession>A0A4D6H0V2</accession>
<dbReference type="GO" id="GO:0016829">
    <property type="term" value="F:lyase activity"/>
    <property type="evidence" value="ECO:0007669"/>
    <property type="project" value="UniProtKB-KW"/>
</dbReference>
<evidence type="ECO:0000313" key="10">
    <source>
        <dbReference type="Proteomes" id="UP000296733"/>
    </source>
</evidence>
<evidence type="ECO:0000313" key="9">
    <source>
        <dbReference type="EMBL" id="QCC47415.1"/>
    </source>
</evidence>
<dbReference type="PANTHER" id="PTHR13604:SF0">
    <property type="entry name" value="ABASIC SITE PROCESSING PROTEIN HMCES"/>
    <property type="match status" value="1"/>
</dbReference>
<dbReference type="Gene3D" id="3.90.1680.10">
    <property type="entry name" value="SOS response associated peptidase-like"/>
    <property type="match status" value="1"/>
</dbReference>
<dbReference type="GO" id="GO:0008233">
    <property type="term" value="F:peptidase activity"/>
    <property type="evidence" value="ECO:0007669"/>
    <property type="project" value="UniProtKB-KW"/>
</dbReference>
<evidence type="ECO:0000256" key="6">
    <source>
        <dbReference type="ARBA" id="ARBA00023125"/>
    </source>
</evidence>
<dbReference type="SUPFAM" id="SSF143081">
    <property type="entry name" value="BB1717-like"/>
    <property type="match status" value="1"/>
</dbReference>
<dbReference type="GeneID" id="39857804"/>
<feature type="region of interest" description="Disordered" evidence="8">
    <location>
        <begin position="144"/>
        <end position="168"/>
    </location>
</feature>
<dbReference type="RefSeq" id="WP_103989984.1">
    <property type="nucleotide sequence ID" value="NZ_CP031311.1"/>
</dbReference>
<comment type="similarity">
    <text evidence="1">Belongs to the SOS response-associated peptidase family.</text>
</comment>
<evidence type="ECO:0000256" key="5">
    <source>
        <dbReference type="ARBA" id="ARBA00023124"/>
    </source>
</evidence>
<dbReference type="EMBL" id="CP031311">
    <property type="protein sequence ID" value="QCC47415.1"/>
    <property type="molecule type" value="Genomic_DNA"/>
</dbReference>
<dbReference type="GO" id="GO:0003697">
    <property type="term" value="F:single-stranded DNA binding"/>
    <property type="evidence" value="ECO:0007669"/>
    <property type="project" value="InterPro"/>
</dbReference>
<keyword evidence="2" id="KW-0645">Protease</keyword>
<dbReference type="KEGG" id="hlm:DV707_06920"/>
<feature type="compositionally biased region" description="Gly residues" evidence="8">
    <location>
        <begin position="144"/>
        <end position="162"/>
    </location>
</feature>
<keyword evidence="6" id="KW-0238">DNA-binding</keyword>
<keyword evidence="5" id="KW-0190">Covalent protein-DNA linkage</keyword>
<dbReference type="InterPro" id="IPR003738">
    <property type="entry name" value="SRAP"/>
</dbReference>
<dbReference type="Pfam" id="PF02586">
    <property type="entry name" value="SRAP"/>
    <property type="match status" value="1"/>
</dbReference>
<evidence type="ECO:0000256" key="4">
    <source>
        <dbReference type="ARBA" id="ARBA00022801"/>
    </source>
</evidence>
<name>A0A4D6H0V2_9EURY</name>